<feature type="region of interest" description="Disordered" evidence="1">
    <location>
        <begin position="1"/>
        <end position="58"/>
    </location>
</feature>
<feature type="compositionally biased region" description="Basic and acidic residues" evidence="1">
    <location>
        <begin position="19"/>
        <end position="31"/>
    </location>
</feature>
<evidence type="ECO:0000313" key="3">
    <source>
        <dbReference type="EMBL" id="CAG8600102.1"/>
    </source>
</evidence>
<gene>
    <name evidence="3" type="ORF">FCALED_LOCUS8547</name>
</gene>
<name>A0A9N9CFN7_9GLOM</name>
<dbReference type="AlphaFoldDB" id="A0A9N9CFN7"/>
<accession>A0A9N9CFN7</accession>
<reference evidence="3" key="1">
    <citation type="submission" date="2021-06" db="EMBL/GenBank/DDBJ databases">
        <authorList>
            <person name="Kallberg Y."/>
            <person name="Tangrot J."/>
            <person name="Rosling A."/>
        </authorList>
    </citation>
    <scope>NUCLEOTIDE SEQUENCE</scope>
    <source>
        <strain evidence="3">UK204</strain>
    </source>
</reference>
<organism evidence="3 4">
    <name type="scientific">Funneliformis caledonium</name>
    <dbReference type="NCBI Taxonomy" id="1117310"/>
    <lineage>
        <taxon>Eukaryota</taxon>
        <taxon>Fungi</taxon>
        <taxon>Fungi incertae sedis</taxon>
        <taxon>Mucoromycota</taxon>
        <taxon>Glomeromycotina</taxon>
        <taxon>Glomeromycetes</taxon>
        <taxon>Glomerales</taxon>
        <taxon>Glomeraceae</taxon>
        <taxon>Funneliformis</taxon>
    </lineage>
</organism>
<feature type="domain" description="STPR" evidence="2">
    <location>
        <begin position="14"/>
        <end position="54"/>
    </location>
</feature>
<feature type="compositionally biased region" description="Basic and acidic residues" evidence="1">
    <location>
        <begin position="42"/>
        <end position="58"/>
    </location>
</feature>
<dbReference type="Proteomes" id="UP000789570">
    <property type="component" value="Unassembled WGS sequence"/>
</dbReference>
<sequence length="58" mass="7113">MNNNPNFIRPGTLRKRKSKENETPDQQEKYHAYNQEYKRKKLAEETTEQRETRLRCKS</sequence>
<comment type="caution">
    <text evidence="3">The sequence shown here is derived from an EMBL/GenBank/DDBJ whole genome shotgun (WGS) entry which is preliminary data.</text>
</comment>
<dbReference type="EMBL" id="CAJVPQ010002521">
    <property type="protein sequence ID" value="CAG8600102.1"/>
    <property type="molecule type" value="Genomic_DNA"/>
</dbReference>
<keyword evidence="4" id="KW-1185">Reference proteome</keyword>
<evidence type="ECO:0000259" key="2">
    <source>
        <dbReference type="Pfam" id="PF21107"/>
    </source>
</evidence>
<protein>
    <submittedName>
        <fullName evidence="3">10744_t:CDS:1</fullName>
    </submittedName>
</protein>
<proteinExistence type="predicted"/>
<evidence type="ECO:0000256" key="1">
    <source>
        <dbReference type="SAM" id="MobiDB-lite"/>
    </source>
</evidence>
<evidence type="ECO:0000313" key="4">
    <source>
        <dbReference type="Proteomes" id="UP000789570"/>
    </source>
</evidence>
<dbReference type="InterPro" id="IPR048998">
    <property type="entry name" value="STPR"/>
</dbReference>
<dbReference type="Pfam" id="PF21107">
    <property type="entry name" value="STPRs"/>
    <property type="match status" value="1"/>
</dbReference>